<gene>
    <name evidence="1" type="ORF">H6G74_19285</name>
</gene>
<comment type="caution">
    <text evidence="1">The sequence shown here is derived from an EMBL/GenBank/DDBJ whole genome shotgun (WGS) entry which is preliminary data.</text>
</comment>
<dbReference type="RefSeq" id="WP_190969194.1">
    <property type="nucleotide sequence ID" value="NZ_JACJTB010000027.1"/>
</dbReference>
<name>A0ABR8FZU6_9NOSO</name>
<protein>
    <submittedName>
        <fullName evidence="1">Uncharacterized protein</fullName>
    </submittedName>
</protein>
<dbReference type="EMBL" id="JACJTB010000027">
    <property type="protein sequence ID" value="MBD2596458.1"/>
    <property type="molecule type" value="Genomic_DNA"/>
</dbReference>
<proteinExistence type="predicted"/>
<dbReference type="Proteomes" id="UP000603457">
    <property type="component" value="Unassembled WGS sequence"/>
</dbReference>
<keyword evidence="2" id="KW-1185">Reference proteome</keyword>
<accession>A0ABR8FZU6</accession>
<evidence type="ECO:0000313" key="1">
    <source>
        <dbReference type="EMBL" id="MBD2596458.1"/>
    </source>
</evidence>
<sequence length="169" mass="19289">MYYVSFDENNQINGFFNDQINSLIPDSAIQISDDKWRELSSNPEQYLLQDGQIILSPPQPQSTITPQINWAEFNRNMQSNAAYNQFISDAVDKDAVRRLETLAITLGVTNRQDFNLDDLILLWNMVLASIPTENQPLAFAISEWNQIANQSYMPFEFGTDGSMAIRDNS</sequence>
<organism evidence="1 2">
    <name type="scientific">Nostoc spongiaeforme FACHB-130</name>
    <dbReference type="NCBI Taxonomy" id="1357510"/>
    <lineage>
        <taxon>Bacteria</taxon>
        <taxon>Bacillati</taxon>
        <taxon>Cyanobacteriota</taxon>
        <taxon>Cyanophyceae</taxon>
        <taxon>Nostocales</taxon>
        <taxon>Nostocaceae</taxon>
        <taxon>Nostoc</taxon>
    </lineage>
</organism>
<evidence type="ECO:0000313" key="2">
    <source>
        <dbReference type="Proteomes" id="UP000603457"/>
    </source>
</evidence>
<reference evidence="1 2" key="1">
    <citation type="journal article" date="2020" name="ISME J.">
        <title>Comparative genomics reveals insights into cyanobacterial evolution and habitat adaptation.</title>
        <authorList>
            <person name="Chen M.Y."/>
            <person name="Teng W.K."/>
            <person name="Zhao L."/>
            <person name="Hu C.X."/>
            <person name="Zhou Y.K."/>
            <person name="Han B.P."/>
            <person name="Song L.R."/>
            <person name="Shu W.S."/>
        </authorList>
    </citation>
    <scope>NUCLEOTIDE SEQUENCE [LARGE SCALE GENOMIC DNA]</scope>
    <source>
        <strain evidence="1 2">FACHB-130</strain>
    </source>
</reference>